<gene>
    <name evidence="1" type="ORF">ACFPTO_18560</name>
</gene>
<dbReference type="Proteomes" id="UP001596103">
    <property type="component" value="Unassembled WGS sequence"/>
</dbReference>
<dbReference type="RefSeq" id="WP_377713518.1">
    <property type="nucleotide sequence ID" value="NZ_JBHSMP010000023.1"/>
</dbReference>
<evidence type="ECO:0000313" key="1">
    <source>
        <dbReference type="EMBL" id="MFC5430783.1"/>
    </source>
</evidence>
<evidence type="ECO:0000313" key="2">
    <source>
        <dbReference type="Proteomes" id="UP001596103"/>
    </source>
</evidence>
<reference evidence="2" key="1">
    <citation type="journal article" date="2019" name="Int. J. Syst. Evol. Microbiol.">
        <title>The Global Catalogue of Microorganisms (GCM) 10K type strain sequencing project: providing services to taxonomists for standard genome sequencing and annotation.</title>
        <authorList>
            <consortium name="The Broad Institute Genomics Platform"/>
            <consortium name="The Broad Institute Genome Sequencing Center for Infectious Disease"/>
            <person name="Wu L."/>
            <person name="Ma J."/>
        </authorList>
    </citation>
    <scope>NUCLEOTIDE SEQUENCE [LARGE SCALE GENOMIC DNA]</scope>
    <source>
        <strain evidence="2">CCUG 56042</strain>
    </source>
</reference>
<comment type="caution">
    <text evidence="1">The sequence shown here is derived from an EMBL/GenBank/DDBJ whole genome shotgun (WGS) entry which is preliminary data.</text>
</comment>
<keyword evidence="2" id="KW-1185">Reference proteome</keyword>
<proteinExistence type="predicted"/>
<protein>
    <submittedName>
        <fullName evidence="1">Uncharacterized protein</fullName>
    </submittedName>
</protein>
<accession>A0ABW0JCN3</accession>
<dbReference type="EMBL" id="JBHSMP010000023">
    <property type="protein sequence ID" value="MFC5430783.1"/>
    <property type="molecule type" value="Genomic_DNA"/>
</dbReference>
<sequence length="211" mass="24080">MIDIYDVMNVLAAQRSAYHSEADFQHAFAWEVHRRLPMASVRLEKPILANGQTLHLDFLIQTVECKVAVELKYKTRKLLVEVDGEEFRLADHGAQDFGRYDFIKDICRLEGIAANLQNCEGWAILLTNDSMYWRPSTNERTNDAAFRLSQDRTLYGTLGWGANASDGTKRNREANLSVDGKYTLQWTDYAAPSSGNYGQFRFLAVHVPKRV</sequence>
<organism evidence="1 2">
    <name type="scientific">Paraburkholderia denitrificans</name>
    <dbReference type="NCBI Taxonomy" id="694025"/>
    <lineage>
        <taxon>Bacteria</taxon>
        <taxon>Pseudomonadati</taxon>
        <taxon>Pseudomonadota</taxon>
        <taxon>Betaproteobacteria</taxon>
        <taxon>Burkholderiales</taxon>
        <taxon>Burkholderiaceae</taxon>
        <taxon>Paraburkholderia</taxon>
    </lineage>
</organism>
<name>A0ABW0JCN3_9BURK</name>